<dbReference type="InterPro" id="IPR009374">
    <property type="entry name" value="eIF3k"/>
</dbReference>
<dbReference type="Proteomes" id="UP001150538">
    <property type="component" value="Unassembled WGS sequence"/>
</dbReference>
<reference evidence="3" key="1">
    <citation type="submission" date="2022-07" db="EMBL/GenBank/DDBJ databases">
        <title>Phylogenomic reconstructions and comparative analyses of Kickxellomycotina fungi.</title>
        <authorList>
            <person name="Reynolds N.K."/>
            <person name="Stajich J.E."/>
            <person name="Barry K."/>
            <person name="Grigoriev I.V."/>
            <person name="Crous P."/>
            <person name="Smith M.E."/>
        </authorList>
    </citation>
    <scope>NUCLEOTIDE SEQUENCE</scope>
    <source>
        <strain evidence="3">NBRC 100468</strain>
    </source>
</reference>
<dbReference type="InterPro" id="IPR036390">
    <property type="entry name" value="WH_DNA-bd_sf"/>
</dbReference>
<keyword evidence="1" id="KW-0648">Protein biosynthesis</keyword>
<dbReference type="Gene3D" id="1.10.10.10">
    <property type="entry name" value="Winged helix-like DNA-binding domain superfamily/Winged helix DNA-binding domain"/>
    <property type="match status" value="1"/>
</dbReference>
<organism evidence="3 4">
    <name type="scientific">Mycoemilia scoparia</name>
    <dbReference type="NCBI Taxonomy" id="417184"/>
    <lineage>
        <taxon>Eukaryota</taxon>
        <taxon>Fungi</taxon>
        <taxon>Fungi incertae sedis</taxon>
        <taxon>Zoopagomycota</taxon>
        <taxon>Kickxellomycotina</taxon>
        <taxon>Kickxellomycetes</taxon>
        <taxon>Kickxellales</taxon>
        <taxon>Kickxellaceae</taxon>
        <taxon>Mycoemilia</taxon>
    </lineage>
</organism>
<dbReference type="InterPro" id="IPR016024">
    <property type="entry name" value="ARM-type_fold"/>
</dbReference>
<dbReference type="InterPro" id="IPR033464">
    <property type="entry name" value="CSN8_PSD8_EIF3K"/>
</dbReference>
<dbReference type="GO" id="GO:0003743">
    <property type="term" value="F:translation initiation factor activity"/>
    <property type="evidence" value="ECO:0007669"/>
    <property type="project" value="UniProtKB-UniRule"/>
</dbReference>
<comment type="function">
    <text evidence="1">Component of the eukaryotic translation initiation factor 3 (eIF-3) complex, which is involved in protein synthesis of a specialized repertoire of mRNAs and, together with other initiation factors, stimulates binding of mRNA and methionyl-tRNAi to the 40S ribosome. The eIF-3 complex specifically targets and initiates translation of a subset of mRNAs involved in cell proliferation.</text>
</comment>
<evidence type="ECO:0000259" key="2">
    <source>
        <dbReference type="Pfam" id="PF10075"/>
    </source>
</evidence>
<keyword evidence="1" id="KW-0396">Initiation factor</keyword>
<dbReference type="GO" id="GO:0003723">
    <property type="term" value="F:RNA binding"/>
    <property type="evidence" value="ECO:0007669"/>
    <property type="project" value="UniProtKB-UniRule"/>
</dbReference>
<comment type="similarity">
    <text evidence="1">Belongs to the eIF-3 subunit K family.</text>
</comment>
<dbReference type="OrthoDB" id="337745at2759"/>
<dbReference type="GO" id="GO:0043022">
    <property type="term" value="F:ribosome binding"/>
    <property type="evidence" value="ECO:0007669"/>
    <property type="project" value="InterPro"/>
</dbReference>
<accession>A0A9W8DWR8</accession>
<dbReference type="GO" id="GO:0006446">
    <property type="term" value="P:regulation of translational initiation"/>
    <property type="evidence" value="ECO:0007669"/>
    <property type="project" value="InterPro"/>
</dbReference>
<dbReference type="Gene3D" id="1.25.40.250">
    <property type="entry name" value="ARM repeat, domain 1"/>
    <property type="match status" value="1"/>
</dbReference>
<sequence>MSQEINTPTNSSKRPDCRSDEIHTLINTLERYNGNNVPKLESYLEQQCQSSEESNNYDLQANLALLKLYQFNPKLFNEKYVVKILGKALMAIPGPDFNLYLYMLNEQFTSISDISSVIELKDLLESAHYTRFWEVLKENPGLKSQLESIVGFVKNIQVMIACNIATTYQTIYVTEAKSYLGFEDDEGFTGFISKEGWSVDKSDQGLINLPLHKQNEAKTVVISEQIRFAQLTKVIASSH</sequence>
<dbReference type="PANTHER" id="PTHR13022:SF0">
    <property type="entry name" value="EUKARYOTIC TRANSLATION INITIATION FACTOR 3 SUBUNIT K"/>
    <property type="match status" value="1"/>
</dbReference>
<keyword evidence="1" id="KW-0963">Cytoplasm</keyword>
<evidence type="ECO:0000256" key="1">
    <source>
        <dbReference type="HAMAP-Rule" id="MF_03010"/>
    </source>
</evidence>
<dbReference type="SUPFAM" id="SSF46785">
    <property type="entry name" value="Winged helix' DNA-binding domain"/>
    <property type="match status" value="1"/>
</dbReference>
<comment type="subcellular location">
    <subcellularLocation>
        <location evidence="1">Cytoplasm</location>
    </subcellularLocation>
</comment>
<dbReference type="GO" id="GO:0033290">
    <property type="term" value="C:eukaryotic 48S preinitiation complex"/>
    <property type="evidence" value="ECO:0007669"/>
    <property type="project" value="UniProtKB-UniRule"/>
</dbReference>
<gene>
    <name evidence="3" type="ORF">H4219_000917</name>
</gene>
<dbReference type="Pfam" id="PF10075">
    <property type="entry name" value="CSN8_PSD8_EIF3K"/>
    <property type="match status" value="1"/>
</dbReference>
<dbReference type="PANTHER" id="PTHR13022">
    <property type="entry name" value="EUKARYOTIC TRANSLATION INITIATION FACTOR 3 SUBUNIT 11"/>
    <property type="match status" value="1"/>
</dbReference>
<feature type="domain" description="CSN8/PSMD8/EIF3K" evidence="2">
    <location>
        <begin position="77"/>
        <end position="207"/>
    </location>
</feature>
<keyword evidence="4" id="KW-1185">Reference proteome</keyword>
<proteinExistence type="inferred from homology"/>
<name>A0A9W8DWR8_9FUNG</name>
<dbReference type="InterPro" id="IPR036388">
    <property type="entry name" value="WH-like_DNA-bd_sf"/>
</dbReference>
<dbReference type="GO" id="GO:0016282">
    <property type="term" value="C:eukaryotic 43S preinitiation complex"/>
    <property type="evidence" value="ECO:0007669"/>
    <property type="project" value="UniProtKB-UniRule"/>
</dbReference>
<dbReference type="GO" id="GO:0005852">
    <property type="term" value="C:eukaryotic translation initiation factor 3 complex"/>
    <property type="evidence" value="ECO:0007669"/>
    <property type="project" value="UniProtKB-UniRule"/>
</dbReference>
<protein>
    <recommendedName>
        <fullName evidence="1">Eukaryotic translation initiation factor 3 subunit K</fullName>
        <shortName evidence="1">eIF3k</shortName>
    </recommendedName>
    <alternativeName>
        <fullName evidence="1">eIF-3 p25</fullName>
    </alternativeName>
</protein>
<evidence type="ECO:0000313" key="3">
    <source>
        <dbReference type="EMBL" id="KAJ1921059.1"/>
    </source>
</evidence>
<evidence type="ECO:0000313" key="4">
    <source>
        <dbReference type="Proteomes" id="UP001150538"/>
    </source>
</evidence>
<dbReference type="SUPFAM" id="SSF48371">
    <property type="entry name" value="ARM repeat"/>
    <property type="match status" value="1"/>
</dbReference>
<dbReference type="GO" id="GO:0001732">
    <property type="term" value="P:formation of cytoplasmic translation initiation complex"/>
    <property type="evidence" value="ECO:0007669"/>
    <property type="project" value="UniProtKB-UniRule"/>
</dbReference>
<dbReference type="InterPro" id="IPR016020">
    <property type="entry name" value="Transl_init_fac_sub12_N_euk"/>
</dbReference>
<comment type="caution">
    <text evidence="3">The sequence shown here is derived from an EMBL/GenBank/DDBJ whole genome shotgun (WGS) entry which is preliminary data.</text>
</comment>
<comment type="subunit">
    <text evidence="1">Component of the eukaryotic translation initiation factor 3 (eIF-3) complex.</text>
</comment>
<dbReference type="AlphaFoldDB" id="A0A9W8DWR8"/>
<dbReference type="EMBL" id="JANBPU010000007">
    <property type="protein sequence ID" value="KAJ1921059.1"/>
    <property type="molecule type" value="Genomic_DNA"/>
</dbReference>
<dbReference type="HAMAP" id="MF_03010">
    <property type="entry name" value="eIF3k"/>
    <property type="match status" value="1"/>
</dbReference>